<dbReference type="Gramene" id="QL01p044057:mrna">
    <property type="protein sequence ID" value="QL01p044057:mrna"/>
    <property type="gene ID" value="QL01p044057"/>
</dbReference>
<keyword evidence="3" id="KW-1185">Reference proteome</keyword>
<dbReference type="InterPro" id="IPR025558">
    <property type="entry name" value="DUF4283"/>
</dbReference>
<dbReference type="EMBL" id="LRBV02000001">
    <property type="status" value="NOT_ANNOTATED_CDS"/>
    <property type="molecule type" value="Genomic_DNA"/>
</dbReference>
<sequence length="199" mass="23163">MDDLAHSWNLLTLSEREGLGCRTFTPLWRARNGFKIQKFGDHKILFTFDNKDDVDKILSSESWSFDKHLVVMQRYEGDKPLPEISFDRMTIWVQVHGLPFKYMSLEAGIKICEVVGEVTRPTETRLFDACNFIRIQVSFDLSLPMCRGRLISLNDGKEVDWDLWIESEWTLKIEQREFGPHLRAPPFVLSKRSVITVPG</sequence>
<dbReference type="Pfam" id="PF14111">
    <property type="entry name" value="DUF4283"/>
    <property type="match status" value="1"/>
</dbReference>
<dbReference type="AlphaFoldDB" id="A0A7N2QXY8"/>
<name>A0A7N2QXY8_QUELO</name>
<dbReference type="InterPro" id="IPR040256">
    <property type="entry name" value="At4g02000-like"/>
</dbReference>
<evidence type="ECO:0000313" key="3">
    <source>
        <dbReference type="Proteomes" id="UP000594261"/>
    </source>
</evidence>
<accession>A0A7N2QXY8</accession>
<proteinExistence type="predicted"/>
<dbReference type="InParanoid" id="A0A7N2QXY8"/>
<feature type="domain" description="DUF4283" evidence="1">
    <location>
        <begin position="24"/>
        <end position="76"/>
    </location>
</feature>
<dbReference type="Proteomes" id="UP000594261">
    <property type="component" value="Chromosome 1"/>
</dbReference>
<protein>
    <recommendedName>
        <fullName evidence="1">DUF4283 domain-containing protein</fullName>
    </recommendedName>
</protein>
<evidence type="ECO:0000313" key="2">
    <source>
        <dbReference type="EnsemblPlants" id="QL01p044057:mrna"/>
    </source>
</evidence>
<organism evidence="2 3">
    <name type="scientific">Quercus lobata</name>
    <name type="common">Valley oak</name>
    <dbReference type="NCBI Taxonomy" id="97700"/>
    <lineage>
        <taxon>Eukaryota</taxon>
        <taxon>Viridiplantae</taxon>
        <taxon>Streptophyta</taxon>
        <taxon>Embryophyta</taxon>
        <taxon>Tracheophyta</taxon>
        <taxon>Spermatophyta</taxon>
        <taxon>Magnoliopsida</taxon>
        <taxon>eudicotyledons</taxon>
        <taxon>Gunneridae</taxon>
        <taxon>Pentapetalae</taxon>
        <taxon>rosids</taxon>
        <taxon>fabids</taxon>
        <taxon>Fagales</taxon>
        <taxon>Fagaceae</taxon>
        <taxon>Quercus</taxon>
    </lineage>
</organism>
<evidence type="ECO:0000259" key="1">
    <source>
        <dbReference type="Pfam" id="PF14111"/>
    </source>
</evidence>
<reference evidence="2 3" key="1">
    <citation type="journal article" date="2016" name="G3 (Bethesda)">
        <title>First Draft Assembly and Annotation of the Genome of a California Endemic Oak Quercus lobata Nee (Fagaceae).</title>
        <authorList>
            <person name="Sork V.L."/>
            <person name="Fitz-Gibbon S.T."/>
            <person name="Puiu D."/>
            <person name="Crepeau M."/>
            <person name="Gugger P.F."/>
            <person name="Sherman R."/>
            <person name="Stevens K."/>
            <person name="Langley C.H."/>
            <person name="Pellegrini M."/>
            <person name="Salzberg S.L."/>
        </authorList>
    </citation>
    <scope>NUCLEOTIDE SEQUENCE [LARGE SCALE GENOMIC DNA]</scope>
    <source>
        <strain evidence="2 3">cv. SW786</strain>
    </source>
</reference>
<dbReference type="PANTHER" id="PTHR31286:SF167">
    <property type="entry name" value="OS09G0268800 PROTEIN"/>
    <property type="match status" value="1"/>
</dbReference>
<dbReference type="PANTHER" id="PTHR31286">
    <property type="entry name" value="GLYCINE-RICH CELL WALL STRUCTURAL PROTEIN 1.8-LIKE"/>
    <property type="match status" value="1"/>
</dbReference>
<reference evidence="2" key="2">
    <citation type="submission" date="2021-01" db="UniProtKB">
        <authorList>
            <consortium name="EnsemblPlants"/>
        </authorList>
    </citation>
    <scope>IDENTIFICATION</scope>
</reference>
<dbReference type="EnsemblPlants" id="QL01p044057:mrna">
    <property type="protein sequence ID" value="QL01p044057:mrna"/>
    <property type="gene ID" value="QL01p044057"/>
</dbReference>